<dbReference type="Gene3D" id="3.80.10.10">
    <property type="entry name" value="Ribonuclease Inhibitor"/>
    <property type="match status" value="3"/>
</dbReference>
<dbReference type="EMBL" id="BAABCW010000017">
    <property type="protein sequence ID" value="GAA3517280.1"/>
    <property type="molecule type" value="Genomic_DNA"/>
</dbReference>
<dbReference type="InterPro" id="IPR050216">
    <property type="entry name" value="LRR_domain-containing"/>
</dbReference>
<dbReference type="PANTHER" id="PTHR48051:SF1">
    <property type="entry name" value="RAS SUPPRESSOR PROTEIN 1"/>
    <property type="match status" value="1"/>
</dbReference>
<protein>
    <recommendedName>
        <fullName evidence="3">Disease resistance R13L4/SHOC-2-like LRR domain-containing protein</fullName>
    </recommendedName>
</protein>
<dbReference type="SUPFAM" id="SSF52058">
    <property type="entry name" value="L domain-like"/>
    <property type="match status" value="2"/>
</dbReference>
<dbReference type="PROSITE" id="PS51450">
    <property type="entry name" value="LRR"/>
    <property type="match status" value="1"/>
</dbReference>
<dbReference type="Proteomes" id="UP001500459">
    <property type="component" value="Unassembled WGS sequence"/>
</dbReference>
<sequence length="503" mass="57145">MSIHHTVREVTLCLIIVLLSSFSVLSAKELCIDEDTKEALFDLLRENRNLADLGWSSDKPMDQWEGITLRDCEVIGLDFRKTSISTIPDTIAYLEQLEYLHIKDSYALTISRNLYTLPSLISLGMTHCSLDELDPLIERLSKLKSLNLSHNSFYEFPVVIHKLTNLESLDLDHNRLETLPETLNQLKNLKELSLAENTSIDFSPALLNSLVQLEKLNLSGISFDGLWFDPSVLVNLKYLNLTKNDLGLYPIDFSTLTELEVLNLYDCELEKLPTGFGNLKQLKSLNLGYNDISLFPDDVIKNFENLDSLKVEKNLLGSIPNVQLAVKSLKKLDISSNPIFELNQRDMENIRIVEFLDIGNIGITSFPEKADLGNTISTLDVSKNELNALPEAISKLENLKELLCNDNKIAQFPAQMDQLKSLKHLNFYRNKFTKIPEALYALSDLEILVMDTLTVKKVPNELAKLKKLKALTLFFDGTYDPVLCEFQKNGVVLEYSYRLECEN</sequence>
<dbReference type="PANTHER" id="PTHR48051">
    <property type="match status" value="1"/>
</dbReference>
<evidence type="ECO:0000259" key="3">
    <source>
        <dbReference type="Pfam" id="PF23598"/>
    </source>
</evidence>
<accession>A0ABP6URE5</accession>
<dbReference type="InterPro" id="IPR055414">
    <property type="entry name" value="LRR_R13L4/SHOC2-like"/>
</dbReference>
<keyword evidence="1" id="KW-0433">Leucine-rich repeat</keyword>
<evidence type="ECO:0000256" key="2">
    <source>
        <dbReference type="ARBA" id="ARBA00022737"/>
    </source>
</evidence>
<dbReference type="InterPro" id="IPR003591">
    <property type="entry name" value="Leu-rich_rpt_typical-subtyp"/>
</dbReference>
<dbReference type="Pfam" id="PF23598">
    <property type="entry name" value="LRR_14"/>
    <property type="match status" value="1"/>
</dbReference>
<dbReference type="SMART" id="SM00369">
    <property type="entry name" value="LRR_TYP"/>
    <property type="match status" value="8"/>
</dbReference>
<comment type="caution">
    <text evidence="4">The sequence shown here is derived from an EMBL/GenBank/DDBJ whole genome shotgun (WGS) entry which is preliminary data.</text>
</comment>
<dbReference type="Pfam" id="PF00560">
    <property type="entry name" value="LRR_1"/>
    <property type="match status" value="2"/>
</dbReference>
<name>A0ABP6URE5_9FLAO</name>
<gene>
    <name evidence="4" type="ORF">GCM10022393_34230</name>
</gene>
<proteinExistence type="predicted"/>
<reference evidence="5" key="1">
    <citation type="journal article" date="2019" name="Int. J. Syst. Evol. Microbiol.">
        <title>The Global Catalogue of Microorganisms (GCM) 10K type strain sequencing project: providing services to taxonomists for standard genome sequencing and annotation.</title>
        <authorList>
            <consortium name="The Broad Institute Genomics Platform"/>
            <consortium name="The Broad Institute Genome Sequencing Center for Infectious Disease"/>
            <person name="Wu L."/>
            <person name="Ma J."/>
        </authorList>
    </citation>
    <scope>NUCLEOTIDE SEQUENCE [LARGE SCALE GENOMIC DNA]</scope>
    <source>
        <strain evidence="5">JCM 17106</strain>
    </source>
</reference>
<dbReference type="SMART" id="SM00364">
    <property type="entry name" value="LRR_BAC"/>
    <property type="match status" value="5"/>
</dbReference>
<feature type="domain" description="Disease resistance R13L4/SHOC-2-like LRR" evidence="3">
    <location>
        <begin position="137"/>
        <end position="220"/>
    </location>
</feature>
<dbReference type="RefSeq" id="WP_344929528.1">
    <property type="nucleotide sequence ID" value="NZ_BAABCW010000017.1"/>
</dbReference>
<dbReference type="InterPro" id="IPR001611">
    <property type="entry name" value="Leu-rich_rpt"/>
</dbReference>
<evidence type="ECO:0000313" key="4">
    <source>
        <dbReference type="EMBL" id="GAA3517280.1"/>
    </source>
</evidence>
<organism evidence="4 5">
    <name type="scientific">Aquimarina addita</name>
    <dbReference type="NCBI Taxonomy" id="870485"/>
    <lineage>
        <taxon>Bacteria</taxon>
        <taxon>Pseudomonadati</taxon>
        <taxon>Bacteroidota</taxon>
        <taxon>Flavobacteriia</taxon>
        <taxon>Flavobacteriales</taxon>
        <taxon>Flavobacteriaceae</taxon>
        <taxon>Aquimarina</taxon>
    </lineage>
</organism>
<dbReference type="InterPro" id="IPR032675">
    <property type="entry name" value="LRR_dom_sf"/>
</dbReference>
<evidence type="ECO:0000313" key="5">
    <source>
        <dbReference type="Proteomes" id="UP001500459"/>
    </source>
</evidence>
<keyword evidence="2" id="KW-0677">Repeat</keyword>
<evidence type="ECO:0000256" key="1">
    <source>
        <dbReference type="ARBA" id="ARBA00022614"/>
    </source>
</evidence>
<keyword evidence="5" id="KW-1185">Reference proteome</keyword>